<dbReference type="SUPFAM" id="SSF52540">
    <property type="entry name" value="P-loop containing nucleoside triphosphate hydrolases"/>
    <property type="match status" value="1"/>
</dbReference>
<evidence type="ECO:0000313" key="2">
    <source>
        <dbReference type="EMBL" id="QIB74975.1"/>
    </source>
</evidence>
<protein>
    <submittedName>
        <fullName evidence="2">AAA domain-containing protein</fullName>
    </submittedName>
</protein>
<dbReference type="PANTHER" id="PTHR37291:SF1">
    <property type="entry name" value="TYPE IV METHYL-DIRECTED RESTRICTION ENZYME ECOKMCRB SUBUNIT"/>
    <property type="match status" value="1"/>
</dbReference>
<feature type="domain" description="AAA+ ATPase" evidence="1">
    <location>
        <begin position="604"/>
        <end position="789"/>
    </location>
</feature>
<evidence type="ECO:0000259" key="1">
    <source>
        <dbReference type="SMART" id="SM00382"/>
    </source>
</evidence>
<gene>
    <name evidence="2" type="ORF">G3I44_12200</name>
</gene>
<dbReference type="GO" id="GO:0005524">
    <property type="term" value="F:ATP binding"/>
    <property type="evidence" value="ECO:0007669"/>
    <property type="project" value="InterPro"/>
</dbReference>
<proteinExistence type="predicted"/>
<dbReference type="SMART" id="SM00382">
    <property type="entry name" value="AAA"/>
    <property type="match status" value="1"/>
</dbReference>
<name>A0A6C0UHR8_9EURY</name>
<evidence type="ECO:0000313" key="3">
    <source>
        <dbReference type="Proteomes" id="UP000465846"/>
    </source>
</evidence>
<sequence>MDVSKDDIETYLDRYRDQTEWDSLATTAQQTSKAVRTLAEGIVTHADGHVGTNELTSLYRLCENPDRSKPSTKRERVQELDLPQEVIDDVLEHIDDNIGIVGGGKGNLPIDTDEEAEAAYKLLKKLVESTDANALDAAIDEFAAVDVSGIQAGGLTPICFFLHPNHYPIINGGSRDGLERVTGEAVSDQLSEYTDEAERYRDFRDTYGPDRGDGHLRDLDWFLHLLVRGDLEPTNPTVWVEKTDIHASYKEPGNGELALGRAILSPQRDEGGGDRYWQLREAERGDIVIHLLQDEYEIVGASVVESELITDYDFPEAVEQRWEQTQREEGGYLRKLRSFERFETPLELKPDLFDHPDRQEMIDWIREEYSNIFYNKNRALVQGGYLTKAPEPLVEVLADASDGLTQYLSAHGYDVSGHERLQSTTDDTGTDSHDDGVTYRLWNTNYNNDNTDGRAAFRRGVAAAYGDDQYGSKLAIPNSGDVLLAYREGLGIIGAGTVIEETDGSPIQHDDPDVEPIKGDGAVEYHLPVDWEYTLPDEQAVSLDTIRDVLGSEKIGHVKTTQKPSNQDGAAELRETVRQRYIDIHSETLGSKHAHEEIRTQLEAKKQLVFHGPPGTGKTYTARRFANWYRATIDETAVGTKQVRTVSFHPSFAYEDFLEGFTASVEGEGQVAYDYKKGTFASIVDDATTAYEATADDETAPPFFLVIDEINRGNLAQIFGETITLLEADKRIGQPNQVTAQLAHSGDPFTVPPNLYVIGTMNTADESIALIDTALRRRFRFLAFPPQFETVIGSESKLQDATSLEAVINGGTDDRTQLLAASILGLRKLNQKIMNVRQLGKGKRIGHTYLFDCDDVDSIVDTWQYEIMPQLEEYYFGQFDALQKDLFDDVDQSLLDTKNQTVAEFSARELYDCLCDLAEIPDTDRGSLSSI</sequence>
<reference evidence="2 3" key="1">
    <citation type="submission" date="2020-02" db="EMBL/GenBank/DDBJ databases">
        <title>Whole genome sequence of Halogeometricum borinquense strain wsp4.</title>
        <authorList>
            <person name="Verma D.K."/>
            <person name="Gopal K."/>
            <person name="Prasad E.S."/>
        </authorList>
    </citation>
    <scope>NUCLEOTIDE SEQUENCE [LARGE SCALE GENOMIC DNA]</scope>
    <source>
        <strain evidence="3">wsp4</strain>
    </source>
</reference>
<dbReference type="RefSeq" id="WP_163486808.1">
    <property type="nucleotide sequence ID" value="NZ_CP048739.1"/>
</dbReference>
<dbReference type="REBASE" id="379549">
    <property type="entry name" value="Hbowsp4McrBCP"/>
</dbReference>
<dbReference type="GO" id="GO:0016887">
    <property type="term" value="F:ATP hydrolysis activity"/>
    <property type="evidence" value="ECO:0007669"/>
    <property type="project" value="InterPro"/>
</dbReference>
<dbReference type="Proteomes" id="UP000465846">
    <property type="component" value="Chromosome"/>
</dbReference>
<dbReference type="PANTHER" id="PTHR37291">
    <property type="entry name" value="5-METHYLCYTOSINE-SPECIFIC RESTRICTION ENZYME B"/>
    <property type="match status" value="1"/>
</dbReference>
<dbReference type="InterPro" id="IPR003593">
    <property type="entry name" value="AAA+_ATPase"/>
</dbReference>
<dbReference type="Gene3D" id="3.40.50.300">
    <property type="entry name" value="P-loop containing nucleotide triphosphate hydrolases"/>
    <property type="match status" value="1"/>
</dbReference>
<dbReference type="InterPro" id="IPR027417">
    <property type="entry name" value="P-loop_NTPase"/>
</dbReference>
<organism evidence="2 3">
    <name type="scientific">Halogeometricum borinquense</name>
    <dbReference type="NCBI Taxonomy" id="60847"/>
    <lineage>
        <taxon>Archaea</taxon>
        <taxon>Methanobacteriati</taxon>
        <taxon>Methanobacteriota</taxon>
        <taxon>Stenosarchaea group</taxon>
        <taxon>Halobacteria</taxon>
        <taxon>Halobacteriales</taxon>
        <taxon>Haloferacaceae</taxon>
        <taxon>Halogeometricum</taxon>
    </lineage>
</organism>
<dbReference type="InterPro" id="IPR011704">
    <property type="entry name" value="ATPase_dyneun-rel_AAA"/>
</dbReference>
<dbReference type="GeneID" id="44080175"/>
<dbReference type="AlphaFoldDB" id="A0A6C0UHR8"/>
<dbReference type="Pfam" id="PF07728">
    <property type="entry name" value="AAA_5"/>
    <property type="match status" value="1"/>
</dbReference>
<dbReference type="EMBL" id="CP048739">
    <property type="protein sequence ID" value="QIB74975.1"/>
    <property type="molecule type" value="Genomic_DNA"/>
</dbReference>
<accession>A0A6C0UHR8</accession>
<dbReference type="InterPro" id="IPR052934">
    <property type="entry name" value="Methyl-DNA_Rec/Restrict_Enz"/>
</dbReference>